<name>A0A7W3QSA0_ACTNM</name>
<comment type="caution">
    <text evidence="1">The sequence shown here is derived from an EMBL/GenBank/DDBJ whole genome shotgun (WGS) entry which is preliminary data.</text>
</comment>
<keyword evidence="2" id="KW-1185">Reference proteome</keyword>
<reference evidence="1 2" key="1">
    <citation type="submission" date="2020-08" db="EMBL/GenBank/DDBJ databases">
        <title>Genomic Encyclopedia of Type Strains, Phase IV (KMG-IV): sequencing the most valuable type-strain genomes for metagenomic binning, comparative biology and taxonomic classification.</title>
        <authorList>
            <person name="Goeker M."/>
        </authorList>
    </citation>
    <scope>NUCLEOTIDE SEQUENCE [LARGE SCALE GENOMIC DNA]</scope>
    <source>
        <strain evidence="1 2">DSM 44197</strain>
    </source>
</reference>
<dbReference type="RefSeq" id="WP_182849434.1">
    <property type="nucleotide sequence ID" value="NZ_BAAALP010000086.1"/>
</dbReference>
<sequence length="91" mass="9875">MRGPIRPMFPPASDEFLAALEARLAAMVETDPMAVLRLAAQVESLGRRSAEQAAVAAYQRGASWSDVGVAFGISKQAAHQRFARHVRAVQR</sequence>
<accession>A0A7W3QSA0</accession>
<dbReference type="AlphaFoldDB" id="A0A7W3QSA0"/>
<proteinExistence type="predicted"/>
<dbReference type="EMBL" id="JACJIA010000027">
    <property type="protein sequence ID" value="MBA8957629.1"/>
    <property type="molecule type" value="Genomic_DNA"/>
</dbReference>
<dbReference type="Proteomes" id="UP000572680">
    <property type="component" value="Unassembled WGS sequence"/>
</dbReference>
<gene>
    <name evidence="1" type="ORF">HNR61_009324</name>
</gene>
<organism evidence="1 2">
    <name type="scientific">Actinomadura namibiensis</name>
    <dbReference type="NCBI Taxonomy" id="182080"/>
    <lineage>
        <taxon>Bacteria</taxon>
        <taxon>Bacillati</taxon>
        <taxon>Actinomycetota</taxon>
        <taxon>Actinomycetes</taxon>
        <taxon>Streptosporangiales</taxon>
        <taxon>Thermomonosporaceae</taxon>
        <taxon>Actinomadura</taxon>
    </lineage>
</organism>
<evidence type="ECO:0000313" key="1">
    <source>
        <dbReference type="EMBL" id="MBA8957629.1"/>
    </source>
</evidence>
<protein>
    <submittedName>
        <fullName evidence="1">Uncharacterized protein</fullName>
    </submittedName>
</protein>
<evidence type="ECO:0000313" key="2">
    <source>
        <dbReference type="Proteomes" id="UP000572680"/>
    </source>
</evidence>